<name>A0ABR8AFY4_9CYAN</name>
<dbReference type="RefSeq" id="WP_190547759.1">
    <property type="nucleotide sequence ID" value="NZ_CAWPNO010000085.1"/>
</dbReference>
<keyword evidence="1" id="KW-0812">Transmembrane</keyword>
<evidence type="ECO:0000313" key="3">
    <source>
        <dbReference type="Proteomes" id="UP000658514"/>
    </source>
</evidence>
<dbReference type="NCBIfam" id="TIGR02588">
    <property type="entry name" value="TIGR02588 family protein"/>
    <property type="match status" value="1"/>
</dbReference>
<dbReference type="InterPro" id="IPR013417">
    <property type="entry name" value="CHP02588"/>
</dbReference>
<dbReference type="Proteomes" id="UP000658514">
    <property type="component" value="Unassembled WGS sequence"/>
</dbReference>
<dbReference type="EMBL" id="JACJQH010000050">
    <property type="protein sequence ID" value="MBD2198942.1"/>
    <property type="molecule type" value="Genomic_DNA"/>
</dbReference>
<reference evidence="2 3" key="1">
    <citation type="journal article" date="2020" name="ISME J.">
        <title>Comparative genomics reveals insights into cyanobacterial evolution and habitat adaptation.</title>
        <authorList>
            <person name="Chen M.Y."/>
            <person name="Teng W.K."/>
            <person name="Zhao L."/>
            <person name="Hu C.X."/>
            <person name="Zhou Y.K."/>
            <person name="Han B.P."/>
            <person name="Song L.R."/>
            <person name="Shu W.S."/>
        </authorList>
    </citation>
    <scope>NUCLEOTIDE SEQUENCE [LARGE SCALE GENOMIC DNA]</scope>
    <source>
        <strain evidence="2 3">FACHB-288</strain>
    </source>
</reference>
<evidence type="ECO:0000313" key="2">
    <source>
        <dbReference type="EMBL" id="MBD2198942.1"/>
    </source>
</evidence>
<accession>A0ABR8AFY4</accession>
<keyword evidence="1" id="KW-0472">Membrane</keyword>
<keyword evidence="1" id="KW-1133">Transmembrane helix</keyword>
<keyword evidence="3" id="KW-1185">Reference proteome</keyword>
<gene>
    <name evidence="2" type="ORF">H6G24_26255</name>
</gene>
<proteinExistence type="predicted"/>
<sequence>MNNTEENYQQERSMAEWVTFSIASFILAVIVGLVGYTWLTDKNQPPIVSVSNKQTIRESDGKFYVPFEVVNTGGDTAESVQIIAELEVDGEVKETGEQQIDFLSRGETEEGAFIFSQNPNQGKLTIRVASYKLP</sequence>
<evidence type="ECO:0000256" key="1">
    <source>
        <dbReference type="SAM" id="Phobius"/>
    </source>
</evidence>
<feature type="transmembrane region" description="Helical" evidence="1">
    <location>
        <begin position="20"/>
        <end position="39"/>
    </location>
</feature>
<organism evidence="2 3">
    <name type="scientific">Calothrix parietina FACHB-288</name>
    <dbReference type="NCBI Taxonomy" id="2692896"/>
    <lineage>
        <taxon>Bacteria</taxon>
        <taxon>Bacillati</taxon>
        <taxon>Cyanobacteriota</taxon>
        <taxon>Cyanophyceae</taxon>
        <taxon>Nostocales</taxon>
        <taxon>Calotrichaceae</taxon>
        <taxon>Calothrix</taxon>
    </lineage>
</organism>
<protein>
    <submittedName>
        <fullName evidence="2">TIGR02588 family protein</fullName>
    </submittedName>
</protein>
<comment type="caution">
    <text evidence="2">The sequence shown here is derived from an EMBL/GenBank/DDBJ whole genome shotgun (WGS) entry which is preliminary data.</text>
</comment>